<dbReference type="EMBL" id="CP112998">
    <property type="protein sequence ID" value="WAC14388.1"/>
    <property type="molecule type" value="Genomic_DNA"/>
</dbReference>
<dbReference type="AlphaFoldDB" id="A0A9E8SMQ5"/>
<evidence type="ECO:0000313" key="1">
    <source>
        <dbReference type="EMBL" id="WAC14388.1"/>
    </source>
</evidence>
<dbReference type="Gene3D" id="1.20.120.450">
    <property type="entry name" value="dinb family like domain"/>
    <property type="match status" value="1"/>
</dbReference>
<dbReference type="InterPro" id="IPR011466">
    <property type="entry name" value="DUF1572"/>
</dbReference>
<protein>
    <submittedName>
        <fullName evidence="1">DUF1572 family protein</fullName>
    </submittedName>
</protein>
<dbReference type="Proteomes" id="UP001164653">
    <property type="component" value="Chromosome"/>
</dbReference>
<evidence type="ECO:0000313" key="2">
    <source>
        <dbReference type="Proteomes" id="UP001164653"/>
    </source>
</evidence>
<dbReference type="SUPFAM" id="SSF109854">
    <property type="entry name" value="DinB/YfiT-like putative metalloenzymes"/>
    <property type="match status" value="1"/>
</dbReference>
<organism evidence="1 2">
    <name type="scientific">Dyadobacter pollutisoli</name>
    <dbReference type="NCBI Taxonomy" id="2910158"/>
    <lineage>
        <taxon>Bacteria</taxon>
        <taxon>Pseudomonadati</taxon>
        <taxon>Bacteroidota</taxon>
        <taxon>Cytophagia</taxon>
        <taxon>Cytophagales</taxon>
        <taxon>Spirosomataceae</taxon>
        <taxon>Dyadobacter</taxon>
    </lineage>
</organism>
<dbReference type="Pfam" id="PF07609">
    <property type="entry name" value="DUF1572"/>
    <property type="match status" value="1"/>
</dbReference>
<accession>A0A9E8SMQ5</accession>
<name>A0A9E8SMQ5_9BACT</name>
<keyword evidence="2" id="KW-1185">Reference proteome</keyword>
<dbReference type="InterPro" id="IPR034660">
    <property type="entry name" value="DinB/YfiT-like"/>
</dbReference>
<dbReference type="RefSeq" id="WP_244819756.1">
    <property type="nucleotide sequence ID" value="NZ_CP112998.1"/>
</dbReference>
<proteinExistence type="predicted"/>
<sequence>MNKETFLTLFVRDLKRLRVEIEQYPSEESLWVPLPGTINSGGNLCQHLIGNLRTYVGLTLGGVAYVRNRDAEFADKVFSKSGLLEQIDLLLEIIPQALEKLDDTAMHAEYPRGVLDMFTEQSVNLILQHLLAHFSYHLGQINYHRRWVSTVFNQ</sequence>
<dbReference type="KEGG" id="dpf:ON006_10610"/>
<gene>
    <name evidence="1" type="ORF">ON006_10610</name>
</gene>
<reference evidence="1" key="1">
    <citation type="submission" date="2022-11" db="EMBL/GenBank/DDBJ databases">
        <title>Dyadobacter pollutisoli sp. nov., isolated from plastic dumped soil.</title>
        <authorList>
            <person name="Kim J.M."/>
            <person name="Kim K.R."/>
            <person name="Lee J.K."/>
            <person name="Hao L."/>
            <person name="Jeon C.O."/>
        </authorList>
    </citation>
    <scope>NUCLEOTIDE SEQUENCE</scope>
    <source>
        <strain evidence="1">U1</strain>
    </source>
</reference>